<dbReference type="GO" id="GO:2000562">
    <property type="term" value="P:negative regulation of CD4-positive, alpha-beta T cell proliferation"/>
    <property type="evidence" value="ECO:0007669"/>
    <property type="project" value="TreeGrafter"/>
</dbReference>
<keyword evidence="1 3" id="KW-0430">Lectin</keyword>
<evidence type="ECO:0000256" key="1">
    <source>
        <dbReference type="ARBA" id="ARBA00022734"/>
    </source>
</evidence>
<evidence type="ECO:0000259" key="5">
    <source>
        <dbReference type="PROSITE" id="PS51304"/>
    </source>
</evidence>
<proteinExistence type="predicted"/>
<feature type="domain" description="Galectin" evidence="5">
    <location>
        <begin position="17"/>
        <end position="148"/>
    </location>
</feature>
<dbReference type="PANTHER" id="PTHR11346:SF80">
    <property type="entry name" value="GALECTIN-9C"/>
    <property type="match status" value="1"/>
</dbReference>
<dbReference type="AlphaFoldDB" id="A0A9B0U7V5"/>
<dbReference type="CTD" id="3965"/>
<dbReference type="InterPro" id="IPR001079">
    <property type="entry name" value="Galectin_CRD"/>
</dbReference>
<dbReference type="FunFam" id="2.60.120.200:FF:000023">
    <property type="entry name" value="Galectin"/>
    <property type="match status" value="1"/>
</dbReference>
<feature type="compositionally biased region" description="Polar residues" evidence="4">
    <location>
        <begin position="339"/>
        <end position="361"/>
    </location>
</feature>
<protein>
    <recommendedName>
        <fullName evidence="3">Galectin</fullName>
    </recommendedName>
</protein>
<dbReference type="RefSeq" id="XP_006874300.1">
    <property type="nucleotide sequence ID" value="XM_006874238.1"/>
</dbReference>
<dbReference type="InterPro" id="IPR013320">
    <property type="entry name" value="ConA-like_dom_sf"/>
</dbReference>
<accession>A0A9B0U7V5</accession>
<evidence type="ECO:0000256" key="4">
    <source>
        <dbReference type="SAM" id="MobiDB-lite"/>
    </source>
</evidence>
<dbReference type="GO" id="GO:0010628">
    <property type="term" value="P:positive regulation of gene expression"/>
    <property type="evidence" value="ECO:0007669"/>
    <property type="project" value="TreeGrafter"/>
</dbReference>
<dbReference type="GO" id="GO:0005634">
    <property type="term" value="C:nucleus"/>
    <property type="evidence" value="ECO:0007669"/>
    <property type="project" value="TreeGrafter"/>
</dbReference>
<keyword evidence="6" id="KW-1185">Reference proteome</keyword>
<dbReference type="GO" id="GO:0016936">
    <property type="term" value="F:galactoside binding"/>
    <property type="evidence" value="ECO:0007669"/>
    <property type="project" value="TreeGrafter"/>
</dbReference>
<dbReference type="GO" id="GO:0030246">
    <property type="term" value="F:carbohydrate binding"/>
    <property type="evidence" value="ECO:0007669"/>
    <property type="project" value="UniProtKB-UniRule"/>
</dbReference>
<dbReference type="OrthoDB" id="5795596at2759"/>
<organism evidence="6 7">
    <name type="scientific">Chrysochloris asiatica</name>
    <name type="common">Cape golden mole</name>
    <dbReference type="NCBI Taxonomy" id="185453"/>
    <lineage>
        <taxon>Eukaryota</taxon>
        <taxon>Metazoa</taxon>
        <taxon>Chordata</taxon>
        <taxon>Craniata</taxon>
        <taxon>Vertebrata</taxon>
        <taxon>Euteleostomi</taxon>
        <taxon>Mammalia</taxon>
        <taxon>Eutheria</taxon>
        <taxon>Afrotheria</taxon>
        <taxon>Chrysochloridae</taxon>
        <taxon>Chrysochlorinae</taxon>
        <taxon>Chrysochloris</taxon>
    </lineage>
</organism>
<dbReference type="GeneID" id="102825703"/>
<dbReference type="SMART" id="SM00908">
    <property type="entry name" value="Gal-bind_lectin"/>
    <property type="match status" value="2"/>
</dbReference>
<dbReference type="GO" id="GO:0032689">
    <property type="term" value="P:negative regulation of type II interferon production"/>
    <property type="evidence" value="ECO:0007669"/>
    <property type="project" value="TreeGrafter"/>
</dbReference>
<keyword evidence="2" id="KW-0677">Repeat</keyword>
<reference evidence="7" key="1">
    <citation type="submission" date="2025-08" db="UniProtKB">
        <authorList>
            <consortium name="RefSeq"/>
        </authorList>
    </citation>
    <scope>IDENTIFICATION</scope>
    <source>
        <tissue evidence="7">Spleen</tissue>
    </source>
</reference>
<dbReference type="GO" id="GO:0005829">
    <property type="term" value="C:cytosol"/>
    <property type="evidence" value="ECO:0007669"/>
    <property type="project" value="TreeGrafter"/>
</dbReference>
<dbReference type="Pfam" id="PF00337">
    <property type="entry name" value="Gal-bind_lectin"/>
    <property type="match status" value="2"/>
</dbReference>
<dbReference type="SMART" id="SM00276">
    <property type="entry name" value="GLECT"/>
    <property type="match status" value="2"/>
</dbReference>
<evidence type="ECO:0000256" key="3">
    <source>
        <dbReference type="RuleBase" id="RU102079"/>
    </source>
</evidence>
<evidence type="ECO:0000313" key="6">
    <source>
        <dbReference type="Proteomes" id="UP000504623"/>
    </source>
</evidence>
<dbReference type="SUPFAM" id="SSF49899">
    <property type="entry name" value="Concanavalin A-like lectins/glucanases"/>
    <property type="match status" value="2"/>
</dbReference>
<evidence type="ECO:0000313" key="7">
    <source>
        <dbReference type="RefSeq" id="XP_006874300.1"/>
    </source>
</evidence>
<gene>
    <name evidence="7" type="primary">LGALS9</name>
</gene>
<dbReference type="Gene3D" id="2.60.120.200">
    <property type="match status" value="2"/>
</dbReference>
<name>A0A9B0U7V5_CHRAS</name>
<evidence type="ECO:0000256" key="2">
    <source>
        <dbReference type="ARBA" id="ARBA00022737"/>
    </source>
</evidence>
<dbReference type="FunFam" id="2.60.120.200:FF:000078">
    <property type="entry name" value="Galectin"/>
    <property type="match status" value="1"/>
</dbReference>
<feature type="domain" description="Galectin" evidence="5">
    <location>
        <begin position="210"/>
        <end position="339"/>
    </location>
</feature>
<feature type="region of interest" description="Disordered" evidence="4">
    <location>
        <begin position="339"/>
        <end position="364"/>
    </location>
</feature>
<dbReference type="Proteomes" id="UP000504623">
    <property type="component" value="Unplaced"/>
</dbReference>
<dbReference type="CDD" id="cd00070">
    <property type="entry name" value="GLECT"/>
    <property type="match status" value="2"/>
</dbReference>
<dbReference type="PROSITE" id="PS51304">
    <property type="entry name" value="GALECTIN"/>
    <property type="match status" value="2"/>
</dbReference>
<sequence length="371" mass="41712">MALNYTQDPYMNPEVPFSGSIIGGLQDGLQIIINGTVLISNETRFSVNFQPSPSENDIAFHFNPRFEEGGYVVCNTRQNRSWGPEERKMLMPFQKGMPFQICFLVQSANFQVMVNGSYFVQYAHRMPFHCVNTISIAGAVQLSCIRFQNSRVNLVQPVFSTHQFSKPACSPNKPKGRRPKPPGIWPADLIPINPVIPPTVYPSPAYSLPYFTNIPGGLFPSKSIIVSGTVLPNAQRFHVNLRSGNNIAFHLNPRFNENTVVRNTQINNSWGSEERSLPGKMPFIRDQSFLLWIMCDDQCFKVAVNAQHQLEYRHRLKNLLAINSLEVAGDIKLTHVQPNPSPCTNTSPLRKSTQVTLSPPNRNKHACCSLE</sequence>
<dbReference type="InterPro" id="IPR044156">
    <property type="entry name" value="Galectin-like"/>
</dbReference>
<dbReference type="PANTHER" id="PTHR11346">
    <property type="entry name" value="GALECTIN"/>
    <property type="match status" value="1"/>
</dbReference>